<accession>A0A6P7HCE6</accession>
<protein>
    <submittedName>
        <fullName evidence="1">Uncharacterized protein LOC114346912 isoform X1</fullName>
    </submittedName>
</protein>
<evidence type="ECO:0000313" key="1">
    <source>
        <dbReference type="RefSeq" id="XP_028153455.1"/>
    </source>
</evidence>
<sequence length="133" mass="15526">MEVKQEFNEETCKIEIESNDLDNDDALLDLDVFKCEIKEESNSKSTHGTCDNLDLKEIPTNEIHQERNKLNPFEENQQTEKGFKCDIKEESNTQSTHDACDYFDLKEIPRNTEIHQDGNKLNLFEENQKTQKG</sequence>
<dbReference type="AlphaFoldDB" id="A0A6P7HCE6"/>
<organism evidence="1">
    <name type="scientific">Diabrotica virgifera virgifera</name>
    <name type="common">western corn rootworm</name>
    <dbReference type="NCBI Taxonomy" id="50390"/>
    <lineage>
        <taxon>Eukaryota</taxon>
        <taxon>Metazoa</taxon>
        <taxon>Ecdysozoa</taxon>
        <taxon>Arthropoda</taxon>
        <taxon>Hexapoda</taxon>
        <taxon>Insecta</taxon>
        <taxon>Pterygota</taxon>
        <taxon>Neoptera</taxon>
        <taxon>Endopterygota</taxon>
        <taxon>Coleoptera</taxon>
        <taxon>Polyphaga</taxon>
        <taxon>Cucujiformia</taxon>
        <taxon>Chrysomeloidea</taxon>
        <taxon>Chrysomelidae</taxon>
        <taxon>Galerucinae</taxon>
        <taxon>Diabroticina</taxon>
        <taxon>Diabroticites</taxon>
        <taxon>Diabrotica</taxon>
    </lineage>
</organism>
<reference evidence="1" key="1">
    <citation type="submission" date="2025-08" db="UniProtKB">
        <authorList>
            <consortium name="RefSeq"/>
        </authorList>
    </citation>
    <scope>IDENTIFICATION</scope>
    <source>
        <tissue evidence="1">Whole insect</tissue>
    </source>
</reference>
<proteinExistence type="predicted"/>
<dbReference type="InParanoid" id="A0A6P7HCE6"/>
<dbReference type="RefSeq" id="XP_028153455.1">
    <property type="nucleotide sequence ID" value="XM_028297654.1"/>
</dbReference>
<name>A0A6P7HCE6_DIAVI</name>
<gene>
    <name evidence="1" type="primary">LOC114346912</name>
</gene>